<keyword evidence="3" id="KW-1185">Reference proteome</keyword>
<reference evidence="3" key="1">
    <citation type="journal article" date="2019" name="Int. J. Syst. Evol. Microbiol.">
        <title>The Global Catalogue of Microorganisms (GCM) 10K type strain sequencing project: providing services to taxonomists for standard genome sequencing and annotation.</title>
        <authorList>
            <consortium name="The Broad Institute Genomics Platform"/>
            <consortium name="The Broad Institute Genome Sequencing Center for Infectious Disease"/>
            <person name="Wu L."/>
            <person name="Ma J."/>
        </authorList>
    </citation>
    <scope>NUCLEOTIDE SEQUENCE [LARGE SCALE GENOMIC DNA]</scope>
    <source>
        <strain evidence="3">CGMCC 4.1648</strain>
    </source>
</reference>
<gene>
    <name evidence="2" type="ORF">ACFPM3_29810</name>
</gene>
<name>A0ABV9XMN6_9ACTN</name>
<protein>
    <submittedName>
        <fullName evidence="2">Uncharacterized protein</fullName>
    </submittedName>
</protein>
<keyword evidence="1" id="KW-0472">Membrane</keyword>
<accession>A0ABV9XMN6</accession>
<feature type="transmembrane region" description="Helical" evidence="1">
    <location>
        <begin position="173"/>
        <end position="195"/>
    </location>
</feature>
<dbReference type="RefSeq" id="WP_345689933.1">
    <property type="nucleotide sequence ID" value="NZ_BAABIT010000001.1"/>
</dbReference>
<comment type="caution">
    <text evidence="2">The sequence shown here is derived from an EMBL/GenBank/DDBJ whole genome shotgun (WGS) entry which is preliminary data.</text>
</comment>
<keyword evidence="1" id="KW-1133">Transmembrane helix</keyword>
<proteinExistence type="predicted"/>
<feature type="transmembrane region" description="Helical" evidence="1">
    <location>
        <begin position="136"/>
        <end position="161"/>
    </location>
</feature>
<feature type="transmembrane region" description="Helical" evidence="1">
    <location>
        <begin position="50"/>
        <end position="72"/>
    </location>
</feature>
<evidence type="ECO:0000313" key="3">
    <source>
        <dbReference type="Proteomes" id="UP001595829"/>
    </source>
</evidence>
<feature type="transmembrane region" description="Helical" evidence="1">
    <location>
        <begin position="78"/>
        <end position="103"/>
    </location>
</feature>
<sequence>MSSSPRNPPPPPPPPPHLRSWPDRAALLADRDRAMGELGRRMLGGARLTLFLLWLVLLQFGWSLVGAALVSLDDSVDVISAHLAVLAAAAGLGALVPAAFFLARGVRRDRTARERFVQWALLDRDPVRDARHREPVLSVVWLVLPFLMCAAGLWICVAVPATARPGSSTYAEVAYGMGAGIILWVAGLIGVTKAVTHYRLAVRLFGVSARRAGRSASSARPTPG</sequence>
<dbReference type="Proteomes" id="UP001595829">
    <property type="component" value="Unassembled WGS sequence"/>
</dbReference>
<organism evidence="2 3">
    <name type="scientific">Streptomyces coeruleoprunus</name>
    <dbReference type="NCBI Taxonomy" id="285563"/>
    <lineage>
        <taxon>Bacteria</taxon>
        <taxon>Bacillati</taxon>
        <taxon>Actinomycetota</taxon>
        <taxon>Actinomycetes</taxon>
        <taxon>Kitasatosporales</taxon>
        <taxon>Streptomycetaceae</taxon>
        <taxon>Streptomyces</taxon>
    </lineage>
</organism>
<evidence type="ECO:0000313" key="2">
    <source>
        <dbReference type="EMBL" id="MFC5026337.1"/>
    </source>
</evidence>
<keyword evidence="1" id="KW-0812">Transmembrane</keyword>
<dbReference type="EMBL" id="JBHSJD010000024">
    <property type="protein sequence ID" value="MFC5026337.1"/>
    <property type="molecule type" value="Genomic_DNA"/>
</dbReference>
<evidence type="ECO:0000256" key="1">
    <source>
        <dbReference type="SAM" id="Phobius"/>
    </source>
</evidence>